<dbReference type="InterPro" id="IPR007621">
    <property type="entry name" value="TPM_dom"/>
</dbReference>
<keyword evidence="4" id="KW-1185">Reference proteome</keyword>
<accession>A0A7I9VG02</accession>
<dbReference type="RefSeq" id="WP_176062135.1">
    <property type="nucleotide sequence ID" value="NZ_BJTG01000001.1"/>
</dbReference>
<sequence>MMERFFGEEARARVEAAVREAEARSAGQIVPVVVERSDGYPEARFRGALLAAALATALVLVLHVPLTLAELVLLQLGAGLAGALLALWDPVERLLAGRAERALATRDRALRAFHEHGLHRTAAGTGVLVFASLFERRAIVMGDHGIHARMGDEAWQRAVDALTAGMRRGDPAAGFCEAIALCGGKLAEHFPRGPDAPGNELADGLRTSRT</sequence>
<name>A0A7I9VG02_9BACT</name>
<reference evidence="4" key="1">
    <citation type="journal article" date="2020" name="Appl. Environ. Microbiol.">
        <title>Diazotrophic Anaeromyxobacter Isolates from Soils.</title>
        <authorList>
            <person name="Masuda Y."/>
            <person name="Yamanaka H."/>
            <person name="Xu Z.X."/>
            <person name="Shiratori Y."/>
            <person name="Aono T."/>
            <person name="Amachi S."/>
            <person name="Senoo K."/>
            <person name="Itoh H."/>
        </authorList>
    </citation>
    <scope>NUCLEOTIDE SEQUENCE [LARGE SCALE GENOMIC DNA]</scope>
    <source>
        <strain evidence="4">R267</strain>
    </source>
</reference>
<proteinExistence type="predicted"/>
<comment type="caution">
    <text evidence="3">The sequence shown here is derived from an EMBL/GenBank/DDBJ whole genome shotgun (WGS) entry which is preliminary data.</text>
</comment>
<gene>
    <name evidence="3" type="ORF">AMYX_00650</name>
</gene>
<keyword evidence="1" id="KW-0812">Transmembrane</keyword>
<feature type="domain" description="TPM" evidence="2">
    <location>
        <begin position="106"/>
        <end position="180"/>
    </location>
</feature>
<protein>
    <recommendedName>
        <fullName evidence="2">TPM domain-containing protein</fullName>
    </recommendedName>
</protein>
<dbReference type="EMBL" id="BJTG01000001">
    <property type="protein sequence ID" value="GEJ55324.1"/>
    <property type="molecule type" value="Genomic_DNA"/>
</dbReference>
<dbReference type="AlphaFoldDB" id="A0A7I9VG02"/>
<evidence type="ECO:0000313" key="4">
    <source>
        <dbReference type="Proteomes" id="UP000503640"/>
    </source>
</evidence>
<dbReference type="PANTHER" id="PTHR30373:SF8">
    <property type="entry name" value="BLL7265 PROTEIN"/>
    <property type="match status" value="1"/>
</dbReference>
<organism evidence="3 4">
    <name type="scientific">Anaeromyxobacter diazotrophicus</name>
    <dbReference type="NCBI Taxonomy" id="2590199"/>
    <lineage>
        <taxon>Bacteria</taxon>
        <taxon>Pseudomonadati</taxon>
        <taxon>Myxococcota</taxon>
        <taxon>Myxococcia</taxon>
        <taxon>Myxococcales</taxon>
        <taxon>Cystobacterineae</taxon>
        <taxon>Anaeromyxobacteraceae</taxon>
        <taxon>Anaeromyxobacter</taxon>
    </lineage>
</organism>
<evidence type="ECO:0000259" key="2">
    <source>
        <dbReference type="Pfam" id="PF04536"/>
    </source>
</evidence>
<dbReference type="PANTHER" id="PTHR30373">
    <property type="entry name" value="UPF0603 PROTEIN YGCG"/>
    <property type="match status" value="1"/>
</dbReference>
<dbReference type="Pfam" id="PF04536">
    <property type="entry name" value="TPM_phosphatase"/>
    <property type="match status" value="1"/>
</dbReference>
<keyword evidence="1" id="KW-0472">Membrane</keyword>
<feature type="transmembrane region" description="Helical" evidence="1">
    <location>
        <begin position="72"/>
        <end position="91"/>
    </location>
</feature>
<evidence type="ECO:0000256" key="1">
    <source>
        <dbReference type="SAM" id="Phobius"/>
    </source>
</evidence>
<keyword evidence="1" id="KW-1133">Transmembrane helix</keyword>
<feature type="transmembrane region" description="Helical" evidence="1">
    <location>
        <begin position="45"/>
        <end position="66"/>
    </location>
</feature>
<dbReference type="Proteomes" id="UP000503640">
    <property type="component" value="Unassembled WGS sequence"/>
</dbReference>
<dbReference type="Gene3D" id="3.10.310.50">
    <property type="match status" value="1"/>
</dbReference>
<evidence type="ECO:0000313" key="3">
    <source>
        <dbReference type="EMBL" id="GEJ55324.1"/>
    </source>
</evidence>